<dbReference type="PANTHER" id="PTHR11469">
    <property type="entry name" value="GLUCOSE-6-PHOSPHATE ISOMERASE"/>
    <property type="match status" value="1"/>
</dbReference>
<dbReference type="Gene3D" id="1.10.1390.10">
    <property type="match status" value="1"/>
</dbReference>
<proteinExistence type="inferred from homology"/>
<keyword evidence="3 7" id="KW-0312">Gluconeogenesis</keyword>
<comment type="caution">
    <text evidence="9">The sequence shown here is derived from an EMBL/GenBank/DDBJ whole genome shotgun (WGS) entry which is preliminary data.</text>
</comment>
<dbReference type="HAMAP" id="MF_00473">
    <property type="entry name" value="G6P_isomerase"/>
    <property type="match status" value="1"/>
</dbReference>
<dbReference type="InterPro" id="IPR023096">
    <property type="entry name" value="G6P_Isomerase_C"/>
</dbReference>
<evidence type="ECO:0000256" key="6">
    <source>
        <dbReference type="ARBA" id="ARBA00029321"/>
    </source>
</evidence>
<name>A0ABX0LN82_9BURK</name>
<dbReference type="PROSITE" id="PS51463">
    <property type="entry name" value="P_GLUCOSE_ISOMERASE_3"/>
    <property type="match status" value="1"/>
</dbReference>
<keyword evidence="4 7" id="KW-0324">Glycolysis</keyword>
<dbReference type="PANTHER" id="PTHR11469:SF1">
    <property type="entry name" value="GLUCOSE-6-PHOSPHATE ISOMERASE"/>
    <property type="match status" value="1"/>
</dbReference>
<dbReference type="Pfam" id="PF00342">
    <property type="entry name" value="PGI"/>
    <property type="match status" value="1"/>
</dbReference>
<dbReference type="EMBL" id="VUYU01000015">
    <property type="protein sequence ID" value="NHZ36098.1"/>
    <property type="molecule type" value="Genomic_DNA"/>
</dbReference>
<comment type="catalytic activity">
    <reaction evidence="6 7 8">
        <text>alpha-D-glucose 6-phosphate = beta-D-fructose 6-phosphate</text>
        <dbReference type="Rhea" id="RHEA:11816"/>
        <dbReference type="ChEBI" id="CHEBI:57634"/>
        <dbReference type="ChEBI" id="CHEBI:58225"/>
        <dbReference type="EC" id="5.3.1.9"/>
    </reaction>
</comment>
<protein>
    <recommendedName>
        <fullName evidence="7">Glucose-6-phosphate isomerase</fullName>
        <shortName evidence="7">GPI</shortName>
        <ecNumber evidence="7">5.3.1.9</ecNumber>
    </recommendedName>
    <alternativeName>
        <fullName evidence="7">Phosphoglucose isomerase</fullName>
        <shortName evidence="7">PGI</shortName>
    </alternativeName>
    <alternativeName>
        <fullName evidence="7">Phosphohexose isomerase</fullName>
        <shortName evidence="7">PHI</shortName>
    </alternativeName>
</protein>
<gene>
    <name evidence="7" type="primary">pgi</name>
    <name evidence="9" type="ORF">F0185_21245</name>
</gene>
<dbReference type="InterPro" id="IPR046348">
    <property type="entry name" value="SIS_dom_sf"/>
</dbReference>
<dbReference type="InterPro" id="IPR035482">
    <property type="entry name" value="SIS_PGI_2"/>
</dbReference>
<evidence type="ECO:0000256" key="5">
    <source>
        <dbReference type="ARBA" id="ARBA00023235"/>
    </source>
</evidence>
<dbReference type="Proteomes" id="UP000785613">
    <property type="component" value="Unassembled WGS sequence"/>
</dbReference>
<keyword evidence="10" id="KW-1185">Reference proteome</keyword>
<dbReference type="CDD" id="cd05016">
    <property type="entry name" value="SIS_PGI_2"/>
    <property type="match status" value="1"/>
</dbReference>
<dbReference type="Gene3D" id="3.40.50.10490">
    <property type="entry name" value="Glucose-6-phosphate isomerase like protein, domain 1"/>
    <property type="match status" value="2"/>
</dbReference>
<evidence type="ECO:0000256" key="1">
    <source>
        <dbReference type="ARBA" id="ARBA00004926"/>
    </source>
</evidence>
<dbReference type="PROSITE" id="PS00174">
    <property type="entry name" value="P_GLUCOSE_ISOMERASE_2"/>
    <property type="match status" value="1"/>
</dbReference>
<evidence type="ECO:0000256" key="2">
    <source>
        <dbReference type="ARBA" id="ARBA00006604"/>
    </source>
</evidence>
<comment type="pathway">
    <text evidence="1 7 8">Carbohydrate degradation; glycolysis; D-glyceraldehyde 3-phosphate and glycerone phosphate from D-glucose: step 2/4.</text>
</comment>
<evidence type="ECO:0000256" key="3">
    <source>
        <dbReference type="ARBA" id="ARBA00022432"/>
    </source>
</evidence>
<dbReference type="EC" id="5.3.1.9" evidence="7"/>
<comment type="similarity">
    <text evidence="2 7 8">Belongs to the GPI family.</text>
</comment>
<dbReference type="RefSeq" id="WP_167227858.1">
    <property type="nucleotide sequence ID" value="NZ_VUYU01000015.1"/>
</dbReference>
<evidence type="ECO:0000313" key="10">
    <source>
        <dbReference type="Proteomes" id="UP000785613"/>
    </source>
</evidence>
<accession>A0ABX0LN82</accession>
<dbReference type="PROSITE" id="PS00765">
    <property type="entry name" value="P_GLUCOSE_ISOMERASE_1"/>
    <property type="match status" value="1"/>
</dbReference>
<dbReference type="PRINTS" id="PR00662">
    <property type="entry name" value="G6PISOMERASE"/>
</dbReference>
<dbReference type="InterPro" id="IPR018189">
    <property type="entry name" value="Phosphoglucose_isomerase_CS"/>
</dbReference>
<sequence>MRQPALTSTASFQALETHAIEAEDWQLRGLFAADPQRFPKLTVDAAGLFLDYSKNRLDGRTLELLVELAQERGVENQRDAMFAGERINLTERRAVLHTALRAPRGTPLVVDGQDVNADVHEVLDRVRIFTDAVRAGTWLGHGGKPITDIVNIGIGGSDLGPKMICLALRQYAHPRLAMHFVSNVDGHDMDAALGKVNPDTTLFIIASKTFTTTETMMNAQTARAWFLQHAPQDALARHFVAVSTNTEAIKAFGIDPANMFPFWDWVGGRYSVWSAIGLPVALCVGFGHFSDLLAGAHAMDQHFREAPLEANMPVLLALVGFWNRQFLACGSVSIAPYHQDLNRFPAYLQQLDMESNGKRVTKGGQPVDTPTCPVIWGDCGTNGQHAYFQLLHQGTDITPIDFIAALRPGHELENHHAALLANCFAQSEAFMRGKTIDEVRIDLQAQGLSLAEIEALAPHKTFPGNRPSNTILMEYLKPYTLGALVALYEHKTFVQGVIWDVNSFDQWGVELGKVLAKKIEAELTGEPQPDLHDSSTNGLIAMAKAAV</sequence>
<organism evidence="9 10">
    <name type="scientific">Massilia rubra</name>
    <dbReference type="NCBI Taxonomy" id="2607910"/>
    <lineage>
        <taxon>Bacteria</taxon>
        <taxon>Pseudomonadati</taxon>
        <taxon>Pseudomonadota</taxon>
        <taxon>Betaproteobacteria</taxon>
        <taxon>Burkholderiales</taxon>
        <taxon>Oxalobacteraceae</taxon>
        <taxon>Telluria group</taxon>
        <taxon>Massilia</taxon>
    </lineage>
</organism>
<feature type="active site" evidence="7">
    <location>
        <position position="385"/>
    </location>
</feature>
<dbReference type="SUPFAM" id="SSF53697">
    <property type="entry name" value="SIS domain"/>
    <property type="match status" value="1"/>
</dbReference>
<feature type="active site" description="Proton donor" evidence="7">
    <location>
        <position position="354"/>
    </location>
</feature>
<reference evidence="9 10" key="1">
    <citation type="submission" date="2019-09" db="EMBL/GenBank/DDBJ databases">
        <title>Taxonomy of Antarctic Massilia spp.: description of Massilia rubra sp. nov., Massilia aquatica sp. nov., Massilia mucilaginosa sp. nov., Massilia frigida sp. nov. isolated from streams, lakes and regoliths.</title>
        <authorList>
            <person name="Holochova P."/>
            <person name="Sedlacek I."/>
            <person name="Kralova S."/>
            <person name="Maslanova I."/>
            <person name="Busse H.-J."/>
            <person name="Stankova E."/>
            <person name="Vrbovska V."/>
            <person name="Kovarovic V."/>
            <person name="Bartak M."/>
            <person name="Svec P."/>
            <person name="Pantucek R."/>
        </authorList>
    </citation>
    <scope>NUCLEOTIDE SEQUENCE [LARGE SCALE GENOMIC DNA]</scope>
    <source>
        <strain evidence="9 10">CCM 8692</strain>
    </source>
</reference>
<comment type="pathway">
    <text evidence="7">Carbohydrate biosynthesis; gluconeogenesis.</text>
</comment>
<dbReference type="InterPro" id="IPR001672">
    <property type="entry name" value="G6P_Isomerase"/>
</dbReference>
<evidence type="ECO:0000256" key="7">
    <source>
        <dbReference type="HAMAP-Rule" id="MF_00473"/>
    </source>
</evidence>
<feature type="active site" evidence="7">
    <location>
        <position position="513"/>
    </location>
</feature>
<keyword evidence="5 7" id="KW-0413">Isomerase</keyword>
<dbReference type="GO" id="GO:0004347">
    <property type="term" value="F:glucose-6-phosphate isomerase activity"/>
    <property type="evidence" value="ECO:0007669"/>
    <property type="project" value="UniProtKB-EC"/>
</dbReference>
<dbReference type="NCBIfam" id="NF001211">
    <property type="entry name" value="PRK00179.1"/>
    <property type="match status" value="1"/>
</dbReference>
<comment type="function">
    <text evidence="7">Catalyzes the reversible isomerization of glucose-6-phosphate to fructose-6-phosphate.</text>
</comment>
<comment type="subcellular location">
    <subcellularLocation>
        <location evidence="7">Cytoplasm</location>
    </subcellularLocation>
</comment>
<evidence type="ECO:0000256" key="4">
    <source>
        <dbReference type="ARBA" id="ARBA00023152"/>
    </source>
</evidence>
<dbReference type="CDD" id="cd05015">
    <property type="entry name" value="SIS_PGI_1"/>
    <property type="match status" value="1"/>
</dbReference>
<keyword evidence="7" id="KW-0963">Cytoplasm</keyword>
<evidence type="ECO:0000256" key="8">
    <source>
        <dbReference type="RuleBase" id="RU000612"/>
    </source>
</evidence>
<evidence type="ECO:0000313" key="9">
    <source>
        <dbReference type="EMBL" id="NHZ36098.1"/>
    </source>
</evidence>
<dbReference type="InterPro" id="IPR035476">
    <property type="entry name" value="SIS_PGI_1"/>
</dbReference>